<dbReference type="InterPro" id="IPR008280">
    <property type="entry name" value="Tub_FtsZ_C"/>
</dbReference>
<accession>A0ABQ5K2J0</accession>
<proteinExistence type="predicted"/>
<organism evidence="3 4">
    <name type="scientific">Aduncisulcus paluster</name>
    <dbReference type="NCBI Taxonomy" id="2918883"/>
    <lineage>
        <taxon>Eukaryota</taxon>
        <taxon>Metamonada</taxon>
        <taxon>Carpediemonas-like organisms</taxon>
        <taxon>Aduncisulcus</taxon>
    </lineage>
</organism>
<sequence length="209" mass="23486">MALSGSDVDEGMRSLDKFKAYSMFSVFRGKGAKEEFVKLYQCKEPHIMTSEIPIAPHSSPIVGGHANPFLPFSEFKSPKYSTMLERKGSYYSANAIPFSGILSSHSLIASDELEASMYKFPLVRQSHVSVRYNEIGISGYPLSIASVVTSPHSLDLLKPLLSSCEEKLKVGAYMAHYEKWRVTRDDVWDGLMKLRQLEADYRAFAEKVK</sequence>
<protein>
    <submittedName>
        <fullName evidence="3">Uncharacterized protein</fullName>
    </submittedName>
</protein>
<evidence type="ECO:0000256" key="1">
    <source>
        <dbReference type="ARBA" id="ARBA00022741"/>
    </source>
</evidence>
<dbReference type="Proteomes" id="UP001057375">
    <property type="component" value="Unassembled WGS sequence"/>
</dbReference>
<dbReference type="EMBL" id="BQXS01012452">
    <property type="protein sequence ID" value="GKT23244.1"/>
    <property type="molecule type" value="Genomic_DNA"/>
</dbReference>
<evidence type="ECO:0000313" key="4">
    <source>
        <dbReference type="Proteomes" id="UP001057375"/>
    </source>
</evidence>
<comment type="caution">
    <text evidence="3">The sequence shown here is derived from an EMBL/GenBank/DDBJ whole genome shotgun (WGS) entry which is preliminary data.</text>
</comment>
<gene>
    <name evidence="3" type="ORF">ADUPG1_012366</name>
</gene>
<keyword evidence="1" id="KW-0547">Nucleotide-binding</keyword>
<name>A0ABQ5K2J0_9EUKA</name>
<keyword evidence="2" id="KW-0342">GTP-binding</keyword>
<keyword evidence="4" id="KW-1185">Reference proteome</keyword>
<evidence type="ECO:0000313" key="3">
    <source>
        <dbReference type="EMBL" id="GKT23244.1"/>
    </source>
</evidence>
<evidence type="ECO:0000256" key="2">
    <source>
        <dbReference type="ARBA" id="ARBA00023134"/>
    </source>
</evidence>
<dbReference type="SUPFAM" id="SSF55307">
    <property type="entry name" value="Tubulin C-terminal domain-like"/>
    <property type="match status" value="1"/>
</dbReference>
<reference evidence="3" key="1">
    <citation type="submission" date="2022-03" db="EMBL/GenBank/DDBJ databases">
        <title>Draft genome sequence of Aduncisulcus paluster, a free-living microaerophilic Fornicata.</title>
        <authorList>
            <person name="Yuyama I."/>
            <person name="Kume K."/>
            <person name="Tamura T."/>
            <person name="Inagaki Y."/>
            <person name="Hashimoto T."/>
        </authorList>
    </citation>
    <scope>NUCLEOTIDE SEQUENCE</scope>
    <source>
        <strain evidence="3">NY0171</strain>
    </source>
</reference>